<evidence type="ECO:0000256" key="1">
    <source>
        <dbReference type="ARBA" id="ARBA00006068"/>
    </source>
</evidence>
<dbReference type="InterPro" id="IPR004474">
    <property type="entry name" value="LytR_CpsA_psr"/>
</dbReference>
<comment type="similarity">
    <text evidence="1">Belongs to the LytR/CpsA/Psr (LCP) family.</text>
</comment>
<proteinExistence type="inferred from homology"/>
<dbReference type="InterPro" id="IPR050922">
    <property type="entry name" value="LytR/CpsA/Psr_CW_biosynth"/>
</dbReference>
<dbReference type="Proteomes" id="UP000192085">
    <property type="component" value="Chromosome"/>
</dbReference>
<feature type="compositionally biased region" description="Low complexity" evidence="2">
    <location>
        <begin position="393"/>
        <end position="453"/>
    </location>
</feature>
<evidence type="ECO:0000259" key="3">
    <source>
        <dbReference type="Pfam" id="PF03816"/>
    </source>
</evidence>
<sequence>MKLWIKTLLMLGSIILVTAIAAGGYTLTVLNSTTKAFKMTYTNAGNKKTEQVIQATEPLTILLMGVDTGGEGRGTSDSWNGNSDSQILMTLNPKTHTTTMVSIERDTMTNILDADGNIVSKQKMNAAYPLGYNSGSSSDGLKNAVSYAMKTISAQTGINIDSFATVNFDGLVNMVDNVGGIDINNTTGQTLYISDTEPQYTAKVPPGKQHINGDQALVYTRDRHHLPNGDYGRAAHQREVIAALMKKILALDNITRYEQFLNEASKDFRTNIPINASTITSLLGYKDCFNKVVSIQYEGVGEMVDGASYQFMPTDIYLAMQNIMKKSLDESTVTTLPSSLITYESVFGSGTAPFYYLPSATVTEKGKSTVTYGVDTQGNLVSLNSKNSGNYVSTSGGSVQSDSSSGSSSSSSDSTATSSSDSTYQQDNTYNDGYNNSNDSTTSSYGTDDTNTGNYGYGTSQ</sequence>
<feature type="region of interest" description="Disordered" evidence="2">
    <location>
        <begin position="384"/>
        <end position="461"/>
    </location>
</feature>
<dbReference type="Gene3D" id="3.40.630.190">
    <property type="entry name" value="LCP protein"/>
    <property type="match status" value="1"/>
</dbReference>
<dbReference type="NCBIfam" id="TIGR00350">
    <property type="entry name" value="lytR_cpsA_psr"/>
    <property type="match status" value="1"/>
</dbReference>
<dbReference type="Pfam" id="PF03816">
    <property type="entry name" value="LytR_cpsA_psr"/>
    <property type="match status" value="1"/>
</dbReference>
<protein>
    <submittedName>
        <fullName evidence="4">Transcriptional regulator</fullName>
    </submittedName>
</protein>
<gene>
    <name evidence="4" type="ORF">LL275_0470</name>
</gene>
<evidence type="ECO:0000313" key="5">
    <source>
        <dbReference type="Proteomes" id="UP000192085"/>
    </source>
</evidence>
<organism evidence="4 5">
    <name type="scientific">Lactococcus lactis subsp. lactis</name>
    <name type="common">Streptococcus lactis</name>
    <dbReference type="NCBI Taxonomy" id="1360"/>
    <lineage>
        <taxon>Bacteria</taxon>
        <taxon>Bacillati</taxon>
        <taxon>Bacillota</taxon>
        <taxon>Bacilli</taxon>
        <taxon>Lactobacillales</taxon>
        <taxon>Streptococcaceae</taxon>
        <taxon>Lactococcus</taxon>
    </lineage>
</organism>
<dbReference type="RefSeq" id="WP_003131524.1">
    <property type="nucleotide sequence ID" value="NZ_CAKMAO010000003.1"/>
</dbReference>
<dbReference type="AlphaFoldDB" id="A0A1V0NDW6"/>
<dbReference type="PANTHER" id="PTHR33392:SF6">
    <property type="entry name" value="POLYISOPRENYL-TEICHOIC ACID--PEPTIDOGLYCAN TEICHOIC ACID TRANSFERASE TAGU"/>
    <property type="match status" value="1"/>
</dbReference>
<reference evidence="4 5" key="1">
    <citation type="journal article" date="2017" name="BMC Genomics">
        <title>Comparative and functional genomics of the Lactococcus lactis taxon; insights into evolution and niche adaptation.</title>
        <authorList>
            <person name="Kelleher P."/>
            <person name="Bottacini F."/>
            <person name="Mahony J."/>
            <person name="Kilcawley K.N."/>
            <person name="van Sinderen D."/>
        </authorList>
    </citation>
    <scope>NUCLEOTIDE SEQUENCE [LARGE SCALE GENOMIC DNA]</scope>
    <source>
        <strain evidence="4 5">275</strain>
    </source>
</reference>
<accession>A0A1V0NDW6</accession>
<dbReference type="PANTHER" id="PTHR33392">
    <property type="entry name" value="POLYISOPRENYL-TEICHOIC ACID--PEPTIDOGLYCAN TEICHOIC ACID TRANSFERASE TAGU"/>
    <property type="match status" value="1"/>
</dbReference>
<evidence type="ECO:0000313" key="4">
    <source>
        <dbReference type="EMBL" id="ARD98106.1"/>
    </source>
</evidence>
<dbReference type="EMBL" id="CP015897">
    <property type="protein sequence ID" value="ARD98106.1"/>
    <property type="molecule type" value="Genomic_DNA"/>
</dbReference>
<name>A0A1V0NDW6_LACLL</name>
<feature type="domain" description="Cell envelope-related transcriptional attenuator" evidence="3">
    <location>
        <begin position="82"/>
        <end position="248"/>
    </location>
</feature>
<evidence type="ECO:0000256" key="2">
    <source>
        <dbReference type="SAM" id="MobiDB-lite"/>
    </source>
</evidence>